<protein>
    <recommendedName>
        <fullName evidence="1">HTH cro/C1-type domain-containing protein</fullName>
    </recommendedName>
</protein>
<proteinExistence type="predicted"/>
<accession>E1WZY5</accession>
<dbReference type="Proteomes" id="UP000008963">
    <property type="component" value="Chromosome"/>
</dbReference>
<dbReference type="AlphaFoldDB" id="E1WZY5"/>
<dbReference type="HOGENOM" id="CLU_1259969_0_0_7"/>
<dbReference type="InterPro" id="IPR010982">
    <property type="entry name" value="Lambda_DNA-bd_dom_sf"/>
</dbReference>
<sequence>MITVTWRLDMSNFNQDKIAEFLGVVRKYMQVRGSLSQKDLAEITDVGVSTMSRFLAQKTSDINPQLVAKISAKLNIPLHEIIDFVEEDYADHFIKLVKFYKEDDDEFAPKQEPVMGETRGSISASPNEVFEDTLADALGGGTANKNVTAKIKVGGKSQSISFEGRREGDLTIKEKLESLTPRQKAYMSDFLNLDIEGRDLIVDLGNDLFRFFRQKGMTI</sequence>
<dbReference type="GO" id="GO:0003677">
    <property type="term" value="F:DNA binding"/>
    <property type="evidence" value="ECO:0007669"/>
    <property type="project" value="InterPro"/>
</dbReference>
<dbReference type="PROSITE" id="PS50943">
    <property type="entry name" value="HTH_CROC1"/>
    <property type="match status" value="1"/>
</dbReference>
<dbReference type="Pfam" id="PF13443">
    <property type="entry name" value="HTH_26"/>
    <property type="match status" value="1"/>
</dbReference>
<dbReference type="CDD" id="cd00093">
    <property type="entry name" value="HTH_XRE"/>
    <property type="match status" value="1"/>
</dbReference>
<organism evidence="2 3">
    <name type="scientific">Halobacteriovorax marinus (strain ATCC BAA-682 / DSM 15412 / SJ)</name>
    <name type="common">Bacteriovorax marinus</name>
    <dbReference type="NCBI Taxonomy" id="862908"/>
    <lineage>
        <taxon>Bacteria</taxon>
        <taxon>Pseudomonadati</taxon>
        <taxon>Bdellovibrionota</taxon>
        <taxon>Bacteriovoracia</taxon>
        <taxon>Bacteriovoracales</taxon>
        <taxon>Halobacteriovoraceae</taxon>
        <taxon>Halobacteriovorax</taxon>
    </lineage>
</organism>
<dbReference type="PATRIC" id="fig|862908.3.peg.3026"/>
<keyword evidence="3" id="KW-1185">Reference proteome</keyword>
<dbReference type="EMBL" id="FQ312005">
    <property type="protein sequence ID" value="CBW27921.1"/>
    <property type="molecule type" value="Genomic_DNA"/>
</dbReference>
<dbReference type="KEGG" id="bmx:BMS_3165"/>
<evidence type="ECO:0000313" key="3">
    <source>
        <dbReference type="Proteomes" id="UP000008963"/>
    </source>
</evidence>
<name>E1WZY5_HALMS</name>
<dbReference type="Gene3D" id="1.10.260.40">
    <property type="entry name" value="lambda repressor-like DNA-binding domains"/>
    <property type="match status" value="1"/>
</dbReference>
<dbReference type="eggNOG" id="COG1396">
    <property type="taxonomic scope" value="Bacteria"/>
</dbReference>
<reference evidence="3" key="1">
    <citation type="journal article" date="2013" name="ISME J.">
        <title>A small predatory core genome in the divergent marine Bacteriovorax marinus SJ and the terrestrial Bdellovibrio bacteriovorus.</title>
        <authorList>
            <person name="Crossman L.C."/>
            <person name="Chen H."/>
            <person name="Cerdeno-Tarraga A.M."/>
            <person name="Brooks K."/>
            <person name="Quail M.A."/>
            <person name="Pineiro S.A."/>
            <person name="Hobley L."/>
            <person name="Sockett R.E."/>
            <person name="Bentley S.D."/>
            <person name="Parkhill J."/>
            <person name="Williams H.N."/>
            <person name="Stine O.C."/>
        </authorList>
    </citation>
    <scope>NUCLEOTIDE SEQUENCE [LARGE SCALE GENOMIC DNA]</scope>
    <source>
        <strain evidence="3">ATCC BAA-682 / DSM 15412 / SJ</strain>
    </source>
</reference>
<feature type="domain" description="HTH cro/C1-type" evidence="1">
    <location>
        <begin position="25"/>
        <end position="81"/>
    </location>
</feature>
<evidence type="ECO:0000313" key="2">
    <source>
        <dbReference type="EMBL" id="CBW27921.1"/>
    </source>
</evidence>
<dbReference type="SUPFAM" id="SSF47413">
    <property type="entry name" value="lambda repressor-like DNA-binding domains"/>
    <property type="match status" value="1"/>
</dbReference>
<gene>
    <name evidence="2" type="ordered locus">BMS_3165</name>
</gene>
<dbReference type="SMART" id="SM00530">
    <property type="entry name" value="HTH_XRE"/>
    <property type="match status" value="1"/>
</dbReference>
<dbReference type="STRING" id="862908.BMS_3165"/>
<evidence type="ECO:0000259" key="1">
    <source>
        <dbReference type="PROSITE" id="PS50943"/>
    </source>
</evidence>
<dbReference type="InterPro" id="IPR001387">
    <property type="entry name" value="Cro/C1-type_HTH"/>
</dbReference>